<dbReference type="GO" id="GO:0009252">
    <property type="term" value="P:peptidoglycan biosynthetic process"/>
    <property type="evidence" value="ECO:0007669"/>
    <property type="project" value="UniProtKB-UniRule"/>
</dbReference>
<comment type="catalytic activity">
    <reaction evidence="9">
        <text>UDP-N-acetyl-alpha-D-muramoyl-L-alanine + D-glutamate + ATP = UDP-N-acetyl-alpha-D-muramoyl-L-alanyl-D-glutamate + ADP + phosphate + H(+)</text>
        <dbReference type="Rhea" id="RHEA:16429"/>
        <dbReference type="ChEBI" id="CHEBI:15378"/>
        <dbReference type="ChEBI" id="CHEBI:29986"/>
        <dbReference type="ChEBI" id="CHEBI:30616"/>
        <dbReference type="ChEBI" id="CHEBI:43474"/>
        <dbReference type="ChEBI" id="CHEBI:83898"/>
        <dbReference type="ChEBI" id="CHEBI:83900"/>
        <dbReference type="ChEBI" id="CHEBI:456216"/>
        <dbReference type="EC" id="6.3.2.9"/>
    </reaction>
</comment>
<dbReference type="InterPro" id="IPR036291">
    <property type="entry name" value="NAD(P)-bd_dom_sf"/>
</dbReference>
<keyword evidence="7 9" id="KW-0067">ATP-binding</keyword>
<dbReference type="Gene3D" id="3.40.50.720">
    <property type="entry name" value="NAD(P)-binding Rossmann-like Domain"/>
    <property type="match status" value="1"/>
</dbReference>
<dbReference type="NCBIfam" id="TIGR01087">
    <property type="entry name" value="murD"/>
    <property type="match status" value="1"/>
</dbReference>
<evidence type="ECO:0000256" key="5">
    <source>
        <dbReference type="ARBA" id="ARBA00022618"/>
    </source>
</evidence>
<name>A0A379MUZ4_9PROT</name>
<feature type="compositionally biased region" description="Basic and acidic residues" evidence="10">
    <location>
        <begin position="11"/>
        <end position="21"/>
    </location>
</feature>
<keyword evidence="8 9" id="KW-0131">Cell cycle</keyword>
<dbReference type="EMBL" id="UGVN01000001">
    <property type="protein sequence ID" value="SUE37620.1"/>
    <property type="molecule type" value="Genomic_DNA"/>
</dbReference>
<evidence type="ECO:0000256" key="2">
    <source>
        <dbReference type="ARBA" id="ARBA00004752"/>
    </source>
</evidence>
<feature type="binding site" evidence="9">
    <location>
        <begin position="146"/>
        <end position="152"/>
    </location>
    <ligand>
        <name>ATP</name>
        <dbReference type="ChEBI" id="CHEBI:30616"/>
    </ligand>
</feature>
<dbReference type="AlphaFoldDB" id="A0A379MUZ4"/>
<dbReference type="EC" id="6.3.2.9" evidence="9"/>
<dbReference type="InterPro" id="IPR018109">
    <property type="entry name" value="Folylpolyglutamate_synth_CS"/>
</dbReference>
<keyword evidence="3 9" id="KW-0963">Cytoplasm</keyword>
<evidence type="ECO:0000259" key="11">
    <source>
        <dbReference type="Pfam" id="PF07991"/>
    </source>
</evidence>
<dbReference type="GO" id="GO:0071555">
    <property type="term" value="P:cell wall organization"/>
    <property type="evidence" value="ECO:0007669"/>
    <property type="project" value="UniProtKB-KW"/>
</dbReference>
<dbReference type="GO" id="GO:0008764">
    <property type="term" value="F:UDP-N-acetylmuramoylalanine-D-glutamate ligase activity"/>
    <property type="evidence" value="ECO:0007669"/>
    <property type="project" value="UniProtKB-UniRule"/>
</dbReference>
<evidence type="ECO:0000313" key="13">
    <source>
        <dbReference type="EMBL" id="SUE37620.1"/>
    </source>
</evidence>
<dbReference type="InterPro" id="IPR036615">
    <property type="entry name" value="Mur_ligase_C_dom_sf"/>
</dbReference>
<evidence type="ECO:0000256" key="8">
    <source>
        <dbReference type="ARBA" id="ARBA00023306"/>
    </source>
</evidence>
<keyword evidence="4 9" id="KW-0436">Ligase</keyword>
<evidence type="ECO:0000256" key="9">
    <source>
        <dbReference type="HAMAP-Rule" id="MF_00639"/>
    </source>
</evidence>
<keyword evidence="9" id="KW-0573">Peptidoglycan synthesis</keyword>
<dbReference type="GeneID" id="99635241"/>
<dbReference type="Pfam" id="PF08245">
    <property type="entry name" value="Mur_ligase_M"/>
    <property type="match status" value="1"/>
</dbReference>
<comment type="pathway">
    <text evidence="2 9">Cell wall biogenesis; peptidoglycan biosynthesis.</text>
</comment>
<feature type="region of interest" description="Disordered" evidence="10">
    <location>
        <begin position="1"/>
        <end position="26"/>
    </location>
</feature>
<evidence type="ECO:0000256" key="10">
    <source>
        <dbReference type="SAM" id="MobiDB-lite"/>
    </source>
</evidence>
<dbReference type="UniPathway" id="UPA00219"/>
<sequence>MARDLTSPDISRGREPPRRASDTLPEGYDFKPFANRHIAVVGLGKAGLPAAYRLRDWGAEIVVWDDSQAQREAAEAAGFTVADVTAAPFAQDTLLLSPGIPHRLPRTHPAAARALAAGAPILCDAEFLFLAARAAGSKAQFVGITGTNGKSTTTALLRHILKGAGMPVAAGANLGPAATALPLLARGAYVLEMSSYMLERLDALHFDLGAMLNLSPDHLDRHGGMPGYTDAKAHILAGNRVSVLGMDDAASRALAPRIRNRLMPISGTTPQPGGVWAEGRLLRDDAGPILDLGEAAALPGTHNAQNAAAAAALALALGITRAQLAEGLRSYPGLPHRQERVAERGGVLYVNDSKATNADSTAWALGTYPRVVWIAGGVPKEGGIEPLASLFPHVAHAVLIGRCAGEFAATLAAHGVPHETAGTLEAALPAARAAAQRLGAPVVLLSPAAASFDQYSGFEARGEHFRTLVQSLEKAA</sequence>
<dbReference type="PANTHER" id="PTHR43692">
    <property type="entry name" value="UDP-N-ACETYLMURAMOYLALANINE--D-GLUTAMATE LIGASE"/>
    <property type="match status" value="1"/>
</dbReference>
<feature type="domain" description="KARI N-terminal Rossmann" evidence="11">
    <location>
        <begin position="34"/>
        <end position="92"/>
    </location>
</feature>
<evidence type="ECO:0000256" key="3">
    <source>
        <dbReference type="ARBA" id="ARBA00022490"/>
    </source>
</evidence>
<dbReference type="GO" id="GO:0008360">
    <property type="term" value="P:regulation of cell shape"/>
    <property type="evidence" value="ECO:0007669"/>
    <property type="project" value="UniProtKB-KW"/>
</dbReference>
<evidence type="ECO:0000256" key="7">
    <source>
        <dbReference type="ARBA" id="ARBA00022840"/>
    </source>
</evidence>
<accession>A0A379MUZ4</accession>
<dbReference type="PROSITE" id="PS01011">
    <property type="entry name" value="FOLYLPOLYGLU_SYNT_1"/>
    <property type="match status" value="1"/>
</dbReference>
<keyword evidence="6 9" id="KW-0547">Nucleotide-binding</keyword>
<dbReference type="RefSeq" id="WP_019459411.1">
    <property type="nucleotide sequence ID" value="NZ_AP031462.1"/>
</dbReference>
<proteinExistence type="inferred from homology"/>
<dbReference type="SUPFAM" id="SSF51735">
    <property type="entry name" value="NAD(P)-binding Rossmann-fold domains"/>
    <property type="match status" value="1"/>
</dbReference>
<evidence type="ECO:0000256" key="4">
    <source>
        <dbReference type="ARBA" id="ARBA00022598"/>
    </source>
</evidence>
<evidence type="ECO:0000256" key="1">
    <source>
        <dbReference type="ARBA" id="ARBA00004496"/>
    </source>
</evidence>
<dbReference type="GO" id="GO:0051301">
    <property type="term" value="P:cell division"/>
    <property type="evidence" value="ECO:0007669"/>
    <property type="project" value="UniProtKB-KW"/>
</dbReference>
<dbReference type="HAMAP" id="MF_00639">
    <property type="entry name" value="MurD"/>
    <property type="match status" value="1"/>
</dbReference>
<dbReference type="Gene3D" id="3.90.190.20">
    <property type="entry name" value="Mur ligase, C-terminal domain"/>
    <property type="match status" value="1"/>
</dbReference>
<dbReference type="SUPFAM" id="SSF53244">
    <property type="entry name" value="MurD-like peptide ligases, peptide-binding domain"/>
    <property type="match status" value="1"/>
</dbReference>
<dbReference type="PANTHER" id="PTHR43692:SF1">
    <property type="entry name" value="UDP-N-ACETYLMURAMOYLALANINE--D-GLUTAMATE LIGASE"/>
    <property type="match status" value="1"/>
</dbReference>
<keyword evidence="9" id="KW-0961">Cell wall biogenesis/degradation</keyword>
<comment type="subcellular location">
    <subcellularLocation>
        <location evidence="1 9">Cytoplasm</location>
    </subcellularLocation>
</comment>
<evidence type="ECO:0000256" key="6">
    <source>
        <dbReference type="ARBA" id="ARBA00022741"/>
    </source>
</evidence>
<dbReference type="GO" id="GO:0005524">
    <property type="term" value="F:ATP binding"/>
    <property type="evidence" value="ECO:0007669"/>
    <property type="project" value="UniProtKB-UniRule"/>
</dbReference>
<dbReference type="SUPFAM" id="SSF53623">
    <property type="entry name" value="MurD-like peptide ligases, catalytic domain"/>
    <property type="match status" value="1"/>
</dbReference>
<dbReference type="InterPro" id="IPR013221">
    <property type="entry name" value="Mur_ligase_cen"/>
</dbReference>
<dbReference type="Pfam" id="PF07991">
    <property type="entry name" value="KARI_N"/>
    <property type="match status" value="1"/>
</dbReference>
<evidence type="ECO:0000259" key="12">
    <source>
        <dbReference type="Pfam" id="PF08245"/>
    </source>
</evidence>
<dbReference type="InterPro" id="IPR005762">
    <property type="entry name" value="MurD"/>
</dbReference>
<dbReference type="GO" id="GO:0004326">
    <property type="term" value="F:tetrahydrofolylpolyglutamate synthase activity"/>
    <property type="evidence" value="ECO:0007669"/>
    <property type="project" value="InterPro"/>
</dbReference>
<dbReference type="InterPro" id="IPR013116">
    <property type="entry name" value="KARI_N"/>
</dbReference>
<dbReference type="Proteomes" id="UP000254919">
    <property type="component" value="Unassembled WGS sequence"/>
</dbReference>
<reference evidence="13 14" key="1">
    <citation type="submission" date="2018-06" db="EMBL/GenBank/DDBJ databases">
        <authorList>
            <consortium name="Pathogen Informatics"/>
            <person name="Doyle S."/>
        </authorList>
    </citation>
    <scope>NUCLEOTIDE SEQUENCE [LARGE SCALE GENOMIC DNA]</scope>
    <source>
        <strain evidence="13 14">NCTC13291</strain>
    </source>
</reference>
<evidence type="ECO:0000313" key="14">
    <source>
        <dbReference type="Proteomes" id="UP000254919"/>
    </source>
</evidence>
<keyword evidence="5 9" id="KW-0132">Cell division</keyword>
<organism evidence="13 14">
    <name type="scientific">Roseomonas mucosa</name>
    <dbReference type="NCBI Taxonomy" id="207340"/>
    <lineage>
        <taxon>Bacteria</taxon>
        <taxon>Pseudomonadati</taxon>
        <taxon>Pseudomonadota</taxon>
        <taxon>Alphaproteobacteria</taxon>
        <taxon>Acetobacterales</taxon>
        <taxon>Roseomonadaceae</taxon>
        <taxon>Roseomonas</taxon>
    </lineage>
</organism>
<dbReference type="Gene3D" id="3.40.1190.10">
    <property type="entry name" value="Mur-like, catalytic domain"/>
    <property type="match status" value="1"/>
</dbReference>
<feature type="domain" description="Mur ligase central" evidence="12">
    <location>
        <begin position="144"/>
        <end position="314"/>
    </location>
</feature>
<protein>
    <recommendedName>
        <fullName evidence="9">UDP-N-acetylmuramoylalanine--D-glutamate ligase</fullName>
        <ecNumber evidence="9">6.3.2.9</ecNumber>
    </recommendedName>
    <alternativeName>
        <fullName evidence="9">D-glutamic acid-adding enzyme</fullName>
    </alternativeName>
    <alternativeName>
        <fullName evidence="9">UDP-N-acetylmuramoyl-L-alanyl-D-glutamate synthetase</fullName>
    </alternativeName>
</protein>
<dbReference type="InterPro" id="IPR036565">
    <property type="entry name" value="Mur-like_cat_sf"/>
</dbReference>
<dbReference type="GO" id="GO:0005737">
    <property type="term" value="C:cytoplasm"/>
    <property type="evidence" value="ECO:0007669"/>
    <property type="project" value="UniProtKB-SubCell"/>
</dbReference>
<comment type="similarity">
    <text evidence="9">Belongs to the MurCDEF family.</text>
</comment>
<comment type="function">
    <text evidence="9">Cell wall formation. Catalyzes the addition of glutamate to the nucleotide precursor UDP-N-acetylmuramoyl-L-alanine (UMA).</text>
</comment>
<gene>
    <name evidence="9 13" type="primary">murD</name>
    <name evidence="13" type="ORF">NCTC13291_00216</name>
</gene>
<keyword evidence="9" id="KW-0133">Cell shape</keyword>